<keyword evidence="1 6" id="KW-1277">Toxin-antitoxin system</keyword>
<dbReference type="GO" id="GO:0000287">
    <property type="term" value="F:magnesium ion binding"/>
    <property type="evidence" value="ECO:0007669"/>
    <property type="project" value="UniProtKB-UniRule"/>
</dbReference>
<evidence type="ECO:0000313" key="8">
    <source>
        <dbReference type="EMBL" id="POP51736.1"/>
    </source>
</evidence>
<dbReference type="Proteomes" id="UP000237222">
    <property type="component" value="Unassembled WGS sequence"/>
</dbReference>
<reference evidence="8" key="1">
    <citation type="submission" date="2018-01" db="EMBL/GenBank/DDBJ databases">
        <authorList>
            <person name="Yu X.-D."/>
        </authorList>
    </citation>
    <scope>NUCLEOTIDE SEQUENCE</scope>
    <source>
        <strain evidence="8">ZX-21</strain>
    </source>
</reference>
<feature type="domain" description="PIN" evidence="7">
    <location>
        <begin position="2"/>
        <end position="118"/>
    </location>
</feature>
<dbReference type="RefSeq" id="WP_103685362.1">
    <property type="nucleotide sequence ID" value="NZ_PQGG01000035.1"/>
</dbReference>
<dbReference type="HAMAP" id="MF_00265">
    <property type="entry name" value="VapC_Nob1"/>
    <property type="match status" value="1"/>
</dbReference>
<comment type="caution">
    <text evidence="8">The sequence shown here is derived from an EMBL/GenBank/DDBJ whole genome shotgun (WGS) entry which is preliminary data.</text>
</comment>
<evidence type="ECO:0000313" key="9">
    <source>
        <dbReference type="Proteomes" id="UP000237222"/>
    </source>
</evidence>
<dbReference type="InterPro" id="IPR022907">
    <property type="entry name" value="VapC_family"/>
</dbReference>
<dbReference type="AlphaFoldDB" id="A0A2S4HCK1"/>
<dbReference type="PANTHER" id="PTHR42740:SF1">
    <property type="entry name" value="RIBONUCLEASE VAPC3"/>
    <property type="match status" value="1"/>
</dbReference>
<dbReference type="Gene3D" id="3.40.50.1010">
    <property type="entry name" value="5'-nuclease"/>
    <property type="match status" value="1"/>
</dbReference>
<accession>A0A2S4HCK1</accession>
<evidence type="ECO:0000256" key="3">
    <source>
        <dbReference type="ARBA" id="ARBA00022723"/>
    </source>
</evidence>
<dbReference type="InterPro" id="IPR029060">
    <property type="entry name" value="PIN-like_dom_sf"/>
</dbReference>
<evidence type="ECO:0000259" key="7">
    <source>
        <dbReference type="Pfam" id="PF01850"/>
    </source>
</evidence>
<dbReference type="GO" id="GO:0004540">
    <property type="term" value="F:RNA nuclease activity"/>
    <property type="evidence" value="ECO:0007669"/>
    <property type="project" value="InterPro"/>
</dbReference>
<keyword evidence="2 6" id="KW-0540">Nuclease</keyword>
<dbReference type="PANTHER" id="PTHR42740">
    <property type="entry name" value="RIBONUCLEASE VAPC3"/>
    <property type="match status" value="1"/>
</dbReference>
<evidence type="ECO:0000256" key="2">
    <source>
        <dbReference type="ARBA" id="ARBA00022722"/>
    </source>
</evidence>
<comment type="function">
    <text evidence="6">Toxic component of a toxin-antitoxin (TA) system. An RNase.</text>
</comment>
<comment type="cofactor">
    <cofactor evidence="6">
        <name>Mg(2+)</name>
        <dbReference type="ChEBI" id="CHEBI:18420"/>
    </cofactor>
</comment>
<dbReference type="InterPro" id="IPR002716">
    <property type="entry name" value="PIN_dom"/>
</dbReference>
<comment type="similarity">
    <text evidence="6">Belongs to the PINc/VapC protein family.</text>
</comment>
<evidence type="ECO:0000256" key="4">
    <source>
        <dbReference type="ARBA" id="ARBA00022801"/>
    </source>
</evidence>
<sequence>MILVDSSVWIDYFSGLDSPEADKLDNILGIRPVAIGDLILTEVLQGFRSDKDYKAARRVFEDVTIFDMLGEKMAIKSAENFRTLRKKGITVRKTADVIIATFCIDQKLPLLFSDKDFKPFVKHLGLIEA</sequence>
<organism evidence="8 9">
    <name type="scientific">Zhongshania marina</name>
    <dbReference type="NCBI Taxonomy" id="2304603"/>
    <lineage>
        <taxon>Bacteria</taxon>
        <taxon>Pseudomonadati</taxon>
        <taxon>Pseudomonadota</taxon>
        <taxon>Gammaproteobacteria</taxon>
        <taxon>Cellvibrionales</taxon>
        <taxon>Spongiibacteraceae</taxon>
        <taxon>Zhongshania</taxon>
    </lineage>
</organism>
<keyword evidence="3 6" id="KW-0479">Metal-binding</keyword>
<dbReference type="InterPro" id="IPR051749">
    <property type="entry name" value="PINc/VapC_TA_RNase"/>
</dbReference>
<keyword evidence="6" id="KW-0800">Toxin</keyword>
<dbReference type="GO" id="GO:0090729">
    <property type="term" value="F:toxin activity"/>
    <property type="evidence" value="ECO:0007669"/>
    <property type="project" value="UniProtKB-KW"/>
</dbReference>
<keyword evidence="4 6" id="KW-0378">Hydrolase</keyword>
<proteinExistence type="inferred from homology"/>
<evidence type="ECO:0000256" key="6">
    <source>
        <dbReference type="HAMAP-Rule" id="MF_00265"/>
    </source>
</evidence>
<dbReference type="CDD" id="cd18760">
    <property type="entry name" value="PIN_MtVapC3-like"/>
    <property type="match status" value="1"/>
</dbReference>
<dbReference type="Pfam" id="PF01850">
    <property type="entry name" value="PIN"/>
    <property type="match status" value="1"/>
</dbReference>
<gene>
    <name evidence="6" type="primary">vapC</name>
    <name evidence="8" type="ORF">C0068_15375</name>
</gene>
<evidence type="ECO:0000256" key="1">
    <source>
        <dbReference type="ARBA" id="ARBA00022649"/>
    </source>
</evidence>
<dbReference type="EC" id="3.1.-.-" evidence="6"/>
<dbReference type="GO" id="GO:0016787">
    <property type="term" value="F:hydrolase activity"/>
    <property type="evidence" value="ECO:0007669"/>
    <property type="project" value="UniProtKB-KW"/>
</dbReference>
<protein>
    <recommendedName>
        <fullName evidence="6">Ribonuclease VapC</fullName>
        <shortName evidence="6">RNase VapC</shortName>
        <ecNumber evidence="6">3.1.-.-</ecNumber>
    </recommendedName>
    <alternativeName>
        <fullName evidence="6">Toxin VapC</fullName>
    </alternativeName>
</protein>
<name>A0A2S4HCK1_9GAMM</name>
<dbReference type="OrthoDB" id="9811788at2"/>
<feature type="binding site" evidence="6">
    <location>
        <position position="96"/>
    </location>
    <ligand>
        <name>Mg(2+)</name>
        <dbReference type="ChEBI" id="CHEBI:18420"/>
    </ligand>
</feature>
<keyword evidence="5 6" id="KW-0460">Magnesium</keyword>
<dbReference type="SUPFAM" id="SSF88723">
    <property type="entry name" value="PIN domain-like"/>
    <property type="match status" value="1"/>
</dbReference>
<feature type="binding site" evidence="6">
    <location>
        <position position="5"/>
    </location>
    <ligand>
        <name>Mg(2+)</name>
        <dbReference type="ChEBI" id="CHEBI:18420"/>
    </ligand>
</feature>
<dbReference type="EMBL" id="PQGG01000035">
    <property type="protein sequence ID" value="POP51736.1"/>
    <property type="molecule type" value="Genomic_DNA"/>
</dbReference>
<evidence type="ECO:0000256" key="5">
    <source>
        <dbReference type="ARBA" id="ARBA00022842"/>
    </source>
</evidence>